<name>A0ABP9CYC3_9BACT</name>
<comment type="caution">
    <text evidence="2">The sequence shown here is derived from an EMBL/GenBank/DDBJ whole genome shotgun (WGS) entry which is preliminary data.</text>
</comment>
<proteinExistence type="predicted"/>
<dbReference type="EMBL" id="BAABJX010000007">
    <property type="protein sequence ID" value="GAA4822652.1"/>
    <property type="molecule type" value="Genomic_DNA"/>
</dbReference>
<feature type="transmembrane region" description="Helical" evidence="1">
    <location>
        <begin position="62"/>
        <end position="80"/>
    </location>
</feature>
<evidence type="ECO:0000313" key="3">
    <source>
        <dbReference type="Proteomes" id="UP001500298"/>
    </source>
</evidence>
<reference evidence="3" key="1">
    <citation type="journal article" date="2019" name="Int. J. Syst. Evol. Microbiol.">
        <title>The Global Catalogue of Microorganisms (GCM) 10K type strain sequencing project: providing services to taxonomists for standard genome sequencing and annotation.</title>
        <authorList>
            <consortium name="The Broad Institute Genomics Platform"/>
            <consortium name="The Broad Institute Genome Sequencing Center for Infectious Disease"/>
            <person name="Wu L."/>
            <person name="Ma J."/>
        </authorList>
    </citation>
    <scope>NUCLEOTIDE SEQUENCE [LARGE SCALE GENOMIC DNA]</scope>
    <source>
        <strain evidence="3">JCM 18326</strain>
    </source>
</reference>
<keyword evidence="3" id="KW-1185">Reference proteome</keyword>
<organism evidence="2 3">
    <name type="scientific">Algivirga pacifica</name>
    <dbReference type="NCBI Taxonomy" id="1162670"/>
    <lineage>
        <taxon>Bacteria</taxon>
        <taxon>Pseudomonadati</taxon>
        <taxon>Bacteroidota</taxon>
        <taxon>Cytophagia</taxon>
        <taxon>Cytophagales</taxon>
        <taxon>Flammeovirgaceae</taxon>
        <taxon>Algivirga</taxon>
    </lineage>
</organism>
<keyword evidence="1" id="KW-0812">Transmembrane</keyword>
<dbReference type="RefSeq" id="WP_345368726.1">
    <property type="nucleotide sequence ID" value="NZ_BAABJX010000007.1"/>
</dbReference>
<feature type="transmembrane region" description="Helical" evidence="1">
    <location>
        <begin position="27"/>
        <end position="50"/>
    </location>
</feature>
<gene>
    <name evidence="2" type="ORF">GCM10023331_03740</name>
</gene>
<protein>
    <submittedName>
        <fullName evidence="2">Uncharacterized protein</fullName>
    </submittedName>
</protein>
<sequence length="215" mass="25180">MDYRLELSESGRKWTKKAEAGYYRRKMLLWFGVGLVIFEVLAIILDVTLSFSRGASPQWEKFLTAAELTPLFIAGILIYGGKLNLWASSPIFPEYYFIELNEKGIRYFLGKRKRDALKQFRKMWSDKEQQYAKTYLVEDLQSLRIDLHNVMVGLKKNKEKMIDLSGVQLRERVMIGRAIVQWAREKGLEVSISPSFDRIQKNFRSKPTKKDLKKV</sequence>
<accession>A0ABP9CYC3</accession>
<keyword evidence="1" id="KW-0472">Membrane</keyword>
<keyword evidence="1" id="KW-1133">Transmembrane helix</keyword>
<evidence type="ECO:0000313" key="2">
    <source>
        <dbReference type="EMBL" id="GAA4822652.1"/>
    </source>
</evidence>
<evidence type="ECO:0000256" key="1">
    <source>
        <dbReference type="SAM" id="Phobius"/>
    </source>
</evidence>
<dbReference type="Proteomes" id="UP001500298">
    <property type="component" value="Unassembled WGS sequence"/>
</dbReference>